<dbReference type="EMBL" id="DS566064">
    <property type="status" value="NOT_ANNOTATED_CDS"/>
    <property type="molecule type" value="Genomic_DNA"/>
</dbReference>
<sequence length="1860" mass="200090">MHRRWAPLRWLAVIALLLVGGVFSDESASERVEIPEADADAVVSSNGKESKMTRSFVAATHGSAHALTLTTFLTDAAYLHYAVLPAGHEVLDAAGVKTAAAQCRVDVSEETKAVASVDYSAARRLPDSRSAVERVQSAGVVAADTVAVAKSQKVVSSVENLLANTSYDVYFVAEVIGSNGVFGPVQSVLQSWTHPEPPHVGIAAVRPANAVGVDAGAVQPKFALHSVPLQANNSFAFQKVIEKLAPATLYDVYVMTEATGNGEVRSEVIRHANAARTHALAPEVTTLSCSPQNASATALDVSFTLEVDPEDVRRSNNDTLSYFKYDLHYEVIALSDGATRSTDDISALKNTTIRGLFSLRNFSSVEDFQAGSNGLFGLRELTAQAKTHETAPAILAATAQATNKSWWFHCQSSKCIPASDKCEESPAASAFSSKERVGASSDNRSPNPSVNAATSPEKATEDNANEAFRQQFEIKGLNDATSYSIALLPETTKSFGLFGRVFATLLETATNENASEVELLSVKPLHGNVSAVQLEQQAMDGEADQAKADQATSPASDSCQEVEGRERFEFSRSSPNLFTFTVGNLSENTEYRTSAQPTAATTSQVEAQVMVGPDSPCILHYVARESLDSTDAEERKPVDAATIVEHSSEVAPKIVLATVDPVAGSTDSVIISANLSHPGIVHYFLSDVDFADPAIIRHSDSKHTPHELRGEFQVLEEHILMEIINGTNDTRGGVFGEFPPPVLVNTHLGPPIIIPEKLSVHAAPTERTESKDSAEDKGNESIAIWPPPISTFDLTNLNGSMLKAADFEELGVGVWVNDTISVSREDVMRGKLTHKEIDKLPANALFDVCIVSETAASGGILGWPSDGSASACHRVATHADYTNQSVLFDEISVHALSGRTDGIRISLNVSKLLTAPQTTDAARNDALDRFALATGRVPYFLLIDAKARSGRDLAAFSSHRGEVTSAFKTATPGRGDGVVAAGMLADIIAENATALRIEQEVLGLDANHDYLLFFAYETSGSNGVFTNVNPHKHRSNDTRSENDGIPVTTFESAPRIPKAKAQPTFGHTASITVKFDVACDSCKDALIHLLVFPSDCEFPSSVVDTLHLDQLSDSESNTTISATQTNETTEGDCNTPLVQKRVKIDMSERQHTRNDVEEELGGEHVLSANTSYVVLLATETVGSQGVLSKRFEEPLRVRTHAPAPSFTELQLEPRTGSTTELVLTFALDRPGEVHYMIGASDNSEFNVTSPHNISSKGLLDYLVAGTSYDLFIVSEAVPADHGVYGSIHELKDVSTFANAPILLAHAAYPTPGTTQALTVGFRLDAPGIVYFSVVAVKPWAVAEHVAKGSDRFGNRLALEDRLVAQKRLEVDKQSMELESDSGWREQILEVPQTGLNYTLHLVTETKDSGGIYGIVATHAGVRAHPEAPELTNVSVTPTDAHVDALTVNVTLSDRGHVHYIALPSGRGTTPPSDDFSQQSTELSVLASGRVDVNETAGSSQQTSFTITGLTEGTAYDLYFRAETFESFGVYGAWSRQAVTARTHGLPPDVLPEAVECKVTPACDQVGRETCSRKANVCGKCLEGYAIPSDNIGQEVNLPCVKQQPPNKAKRGSRGPTIKINGVKRNPNLHLSEVEPLEELEPEVLHSKPQNQPTLEQQFVEQEEEQHATMDQTTEDTKVQQELRSEQQSVELETGQQTTAEDTVEEPEVHHAITLEEPAEPAIMQPPTEDPIESVVQDAPTQEPLPQEVLGQPELDQQQPQQPIKQDPLAISSQGIINDAPSQHEATSEQESIPEFLEATGCPLNAQRTASGLCECIPGYEADEKDSSCVLSRMTTAAEAATTATAFDILNAHHQVPSQSV</sequence>
<dbReference type="SMART" id="SM00060">
    <property type="entry name" value="FN3"/>
    <property type="match status" value="2"/>
</dbReference>
<dbReference type="Proteomes" id="UP000005238">
    <property type="component" value="Unassembled WGS sequence"/>
</dbReference>
<feature type="compositionally biased region" description="Polar residues" evidence="1">
    <location>
        <begin position="1685"/>
        <end position="1700"/>
    </location>
</feature>
<feature type="region of interest" description="Disordered" evidence="1">
    <location>
        <begin position="1602"/>
        <end position="1628"/>
    </location>
</feature>
<evidence type="ECO:0000313" key="5">
    <source>
        <dbReference type="Proteomes" id="UP000005238"/>
    </source>
</evidence>
<dbReference type="HOGENOM" id="CLU_232948_0_0_1"/>
<feature type="domain" description="Fibronectin type-III" evidence="3">
    <location>
        <begin position="1202"/>
        <end position="1282"/>
    </location>
</feature>
<evidence type="ECO:0000259" key="3">
    <source>
        <dbReference type="SMART" id="SM00060"/>
    </source>
</evidence>
<feature type="compositionally biased region" description="Basic and acidic residues" evidence="1">
    <location>
        <begin position="1674"/>
        <end position="1684"/>
    </location>
</feature>
<keyword evidence="5" id="KW-1185">Reference proteome</keyword>
<accession>H3HDJ8</accession>
<name>H3HDJ8_PHYRM</name>
<feature type="chain" id="PRO_5003588435" description="Fibronectin type-III domain-containing protein" evidence="2">
    <location>
        <begin position="25"/>
        <end position="1860"/>
    </location>
</feature>
<feature type="region of interest" description="Disordered" evidence="1">
    <location>
        <begin position="538"/>
        <end position="561"/>
    </location>
</feature>
<evidence type="ECO:0000256" key="1">
    <source>
        <dbReference type="SAM" id="MobiDB-lite"/>
    </source>
</evidence>
<feature type="compositionally biased region" description="Basic and acidic residues" evidence="1">
    <location>
        <begin position="764"/>
        <end position="779"/>
    </location>
</feature>
<dbReference type="InterPro" id="IPR003961">
    <property type="entry name" value="FN3_dom"/>
</dbReference>
<dbReference type="VEuPathDB" id="FungiDB:KRP22_4064"/>
<dbReference type="eggNOG" id="ENOG502QPWV">
    <property type="taxonomic scope" value="Eukaryota"/>
</dbReference>
<evidence type="ECO:0000256" key="2">
    <source>
        <dbReference type="SAM" id="SignalP"/>
    </source>
</evidence>
<proteinExistence type="predicted"/>
<dbReference type="InParanoid" id="H3HDJ8"/>
<evidence type="ECO:0000313" key="4">
    <source>
        <dbReference type="EnsemblProtists" id="Phyra96208"/>
    </source>
</evidence>
<keyword evidence="2" id="KW-0732">Signal</keyword>
<dbReference type="VEuPathDB" id="FungiDB:KRP22_4063"/>
<feature type="signal peptide" evidence="2">
    <location>
        <begin position="1"/>
        <end position="24"/>
    </location>
</feature>
<dbReference type="VEuPathDB" id="FungiDB:KRP23_13059"/>
<feature type="region of interest" description="Disordered" evidence="1">
    <location>
        <begin position="1658"/>
        <end position="1707"/>
    </location>
</feature>
<feature type="compositionally biased region" description="Polar residues" evidence="1">
    <location>
        <begin position="550"/>
        <end position="559"/>
    </location>
</feature>
<protein>
    <recommendedName>
        <fullName evidence="3">Fibronectin type-III domain-containing protein</fullName>
    </recommendedName>
</protein>
<organism evidence="4 5">
    <name type="scientific">Phytophthora ramorum</name>
    <name type="common">Sudden oak death agent</name>
    <dbReference type="NCBI Taxonomy" id="164328"/>
    <lineage>
        <taxon>Eukaryota</taxon>
        <taxon>Sar</taxon>
        <taxon>Stramenopiles</taxon>
        <taxon>Oomycota</taxon>
        <taxon>Peronosporomycetes</taxon>
        <taxon>Peronosporales</taxon>
        <taxon>Peronosporaceae</taxon>
        <taxon>Phytophthora</taxon>
    </lineage>
</organism>
<feature type="region of interest" description="Disordered" evidence="1">
    <location>
        <begin position="431"/>
        <end position="461"/>
    </location>
</feature>
<dbReference type="OMA" id="TPANCAM"/>
<reference evidence="4" key="2">
    <citation type="submission" date="2015-06" db="UniProtKB">
        <authorList>
            <consortium name="EnsemblProtists"/>
        </authorList>
    </citation>
    <scope>IDENTIFICATION</scope>
    <source>
        <strain evidence="4">Pr102</strain>
    </source>
</reference>
<feature type="domain" description="Fibronectin type-III" evidence="3">
    <location>
        <begin position="1425"/>
        <end position="1528"/>
    </location>
</feature>
<reference evidence="5" key="1">
    <citation type="journal article" date="2006" name="Science">
        <title>Phytophthora genome sequences uncover evolutionary origins and mechanisms of pathogenesis.</title>
        <authorList>
            <person name="Tyler B.M."/>
            <person name="Tripathy S."/>
            <person name="Zhang X."/>
            <person name="Dehal P."/>
            <person name="Jiang R.H."/>
            <person name="Aerts A."/>
            <person name="Arredondo F.D."/>
            <person name="Baxter L."/>
            <person name="Bensasson D."/>
            <person name="Beynon J.L."/>
            <person name="Chapman J."/>
            <person name="Damasceno C.M."/>
            <person name="Dorrance A.E."/>
            <person name="Dou D."/>
            <person name="Dickerman A.W."/>
            <person name="Dubchak I.L."/>
            <person name="Garbelotto M."/>
            <person name="Gijzen M."/>
            <person name="Gordon S.G."/>
            <person name="Govers F."/>
            <person name="Grunwald N.J."/>
            <person name="Huang W."/>
            <person name="Ivors K.L."/>
            <person name="Jones R.W."/>
            <person name="Kamoun S."/>
            <person name="Krampis K."/>
            <person name="Lamour K.H."/>
            <person name="Lee M.K."/>
            <person name="McDonald W.H."/>
            <person name="Medina M."/>
            <person name="Meijer H.J."/>
            <person name="Nordberg E.K."/>
            <person name="Maclean D.J."/>
            <person name="Ospina-Giraldo M.D."/>
            <person name="Morris P.F."/>
            <person name="Phuntumart V."/>
            <person name="Putnam N.H."/>
            <person name="Rash S."/>
            <person name="Rose J.K."/>
            <person name="Sakihama Y."/>
            <person name="Salamov A.A."/>
            <person name="Savidor A."/>
            <person name="Scheuring C.F."/>
            <person name="Smith B.M."/>
            <person name="Sobral B.W."/>
            <person name="Terry A."/>
            <person name="Torto-Alalibo T.A."/>
            <person name="Win J."/>
            <person name="Xu Z."/>
            <person name="Zhang H."/>
            <person name="Grigoriev I.V."/>
            <person name="Rokhsar D.S."/>
            <person name="Boore J.L."/>
        </authorList>
    </citation>
    <scope>NUCLEOTIDE SEQUENCE [LARGE SCALE GENOMIC DNA]</scope>
    <source>
        <strain evidence="5">Pr102</strain>
    </source>
</reference>
<dbReference type="EnsemblProtists" id="Phyra96208">
    <property type="protein sequence ID" value="Phyra96208"/>
    <property type="gene ID" value="Phyra96208"/>
</dbReference>
<feature type="region of interest" description="Disordered" evidence="1">
    <location>
        <begin position="763"/>
        <end position="782"/>
    </location>
</feature>
<feature type="compositionally biased region" description="Polar residues" evidence="1">
    <location>
        <begin position="440"/>
        <end position="454"/>
    </location>
</feature>